<dbReference type="Pfam" id="PF03631">
    <property type="entry name" value="Virul_fac_BrkB"/>
    <property type="match status" value="1"/>
</dbReference>
<dbReference type="InterPro" id="IPR017039">
    <property type="entry name" value="Virul_fac_BrkB"/>
</dbReference>
<protein>
    <submittedName>
        <fullName evidence="8">Membrane protein</fullName>
    </submittedName>
</protein>
<reference evidence="9" key="1">
    <citation type="submission" date="2016-10" db="EMBL/GenBank/DDBJ databases">
        <authorList>
            <person name="Varghese N."/>
            <person name="Submissions S."/>
        </authorList>
    </citation>
    <scope>NUCLEOTIDE SEQUENCE [LARGE SCALE GENOMIC DNA]</scope>
    <source>
        <strain evidence="9">DSM 21772</strain>
    </source>
</reference>
<dbReference type="EMBL" id="LT629742">
    <property type="protein sequence ID" value="SDS25653.1"/>
    <property type="molecule type" value="Genomic_DNA"/>
</dbReference>
<organism evidence="8 9">
    <name type="scientific">Microterricola viridarii</name>
    <dbReference type="NCBI Taxonomy" id="412690"/>
    <lineage>
        <taxon>Bacteria</taxon>
        <taxon>Bacillati</taxon>
        <taxon>Actinomycetota</taxon>
        <taxon>Actinomycetes</taxon>
        <taxon>Micrococcales</taxon>
        <taxon>Microbacteriaceae</taxon>
        <taxon>Microterricola</taxon>
    </lineage>
</organism>
<keyword evidence="2" id="KW-1003">Cell membrane</keyword>
<keyword evidence="9" id="KW-1185">Reference proteome</keyword>
<dbReference type="PANTHER" id="PTHR30213:SF1">
    <property type="entry name" value="INNER MEMBRANE PROTEIN YHJD"/>
    <property type="match status" value="1"/>
</dbReference>
<dbReference type="RefSeq" id="WP_231919360.1">
    <property type="nucleotide sequence ID" value="NZ_LT629742.1"/>
</dbReference>
<feature type="transmembrane region" description="Helical" evidence="7">
    <location>
        <begin position="59"/>
        <end position="90"/>
    </location>
</feature>
<feature type="transmembrane region" description="Helical" evidence="7">
    <location>
        <begin position="134"/>
        <end position="157"/>
    </location>
</feature>
<keyword evidence="5 7" id="KW-0472">Membrane</keyword>
<evidence type="ECO:0000313" key="8">
    <source>
        <dbReference type="EMBL" id="SDS25653.1"/>
    </source>
</evidence>
<dbReference type="PANTHER" id="PTHR30213">
    <property type="entry name" value="INNER MEMBRANE PROTEIN YHJD"/>
    <property type="match status" value="1"/>
</dbReference>
<evidence type="ECO:0000313" key="9">
    <source>
        <dbReference type="Proteomes" id="UP000181956"/>
    </source>
</evidence>
<dbReference type="GO" id="GO:0005886">
    <property type="term" value="C:plasma membrane"/>
    <property type="evidence" value="ECO:0007669"/>
    <property type="project" value="UniProtKB-SubCell"/>
</dbReference>
<feature type="transmembrane region" description="Helical" evidence="7">
    <location>
        <begin position="290"/>
        <end position="320"/>
    </location>
</feature>
<evidence type="ECO:0000256" key="1">
    <source>
        <dbReference type="ARBA" id="ARBA00004651"/>
    </source>
</evidence>
<evidence type="ECO:0000256" key="6">
    <source>
        <dbReference type="SAM" id="MobiDB-lite"/>
    </source>
</evidence>
<sequence>MSQTPGNGSEHKVREALDAFGEPIRERFGEPVQRVTALTQKTLALFPVRVWRHFLARNGFLLAAGMSYQALFAAFAAVYVVFSVAGLWLASHPSTLRALEDLINTYIPGLIGQDGQTGAISSSELTGLASGSTFLLSSTGVIAAAGLIWTAIGWVTYSRISVRTVFGLAKDTRSYVLLKARDFVAALAFGFTLLLASTITVISTAALSWLFQVFGLPVDSFWYNLAGSSLGLLLVLLINAGVLAAMFRFLSGAAVEWRRLWGGSLLGSIALTVMQVLGSTLLGSVTKNPLLATFAVFVGLLLWFRLTSIVTLVSAAWIAVAAGDRGESLRKVTNEQLALERRERELQAIRLAAEVELRNARAAHEAANWYRRPATAFRLRQATDRYNEVVVDSTAERPDDGSSGTPTGSNPPKQ</sequence>
<evidence type="ECO:0000256" key="5">
    <source>
        <dbReference type="ARBA" id="ARBA00023136"/>
    </source>
</evidence>
<evidence type="ECO:0000256" key="2">
    <source>
        <dbReference type="ARBA" id="ARBA00022475"/>
    </source>
</evidence>
<accession>A0A1H1QQP5</accession>
<evidence type="ECO:0000256" key="3">
    <source>
        <dbReference type="ARBA" id="ARBA00022692"/>
    </source>
</evidence>
<evidence type="ECO:0000256" key="7">
    <source>
        <dbReference type="SAM" id="Phobius"/>
    </source>
</evidence>
<keyword evidence="3 7" id="KW-0812">Transmembrane</keyword>
<proteinExistence type="predicted"/>
<feature type="compositionally biased region" description="Polar residues" evidence="6">
    <location>
        <begin position="402"/>
        <end position="414"/>
    </location>
</feature>
<feature type="transmembrane region" description="Helical" evidence="7">
    <location>
        <begin position="183"/>
        <end position="209"/>
    </location>
</feature>
<feature type="transmembrane region" description="Helical" evidence="7">
    <location>
        <begin position="221"/>
        <end position="247"/>
    </location>
</feature>
<gene>
    <name evidence="8" type="ORF">SAMN04489834_1148</name>
</gene>
<feature type="region of interest" description="Disordered" evidence="6">
    <location>
        <begin position="389"/>
        <end position="414"/>
    </location>
</feature>
<dbReference type="AlphaFoldDB" id="A0A1H1QQP5"/>
<name>A0A1H1QQP5_9MICO</name>
<feature type="transmembrane region" description="Helical" evidence="7">
    <location>
        <begin position="259"/>
        <end position="278"/>
    </location>
</feature>
<evidence type="ECO:0000256" key="4">
    <source>
        <dbReference type="ARBA" id="ARBA00022989"/>
    </source>
</evidence>
<dbReference type="STRING" id="412690.SAMN04489834_1148"/>
<keyword evidence="4 7" id="KW-1133">Transmembrane helix</keyword>
<comment type="subcellular location">
    <subcellularLocation>
        <location evidence="1">Cell membrane</location>
        <topology evidence="1">Multi-pass membrane protein</topology>
    </subcellularLocation>
</comment>
<dbReference type="Proteomes" id="UP000181956">
    <property type="component" value="Chromosome I"/>
</dbReference>